<protein>
    <submittedName>
        <fullName evidence="3">NUDIX domain-containing protein</fullName>
    </submittedName>
</protein>
<dbReference type="AlphaFoldDB" id="A0A540W626"/>
<dbReference type="Proteomes" id="UP000319103">
    <property type="component" value="Unassembled WGS sequence"/>
</dbReference>
<dbReference type="InterPro" id="IPR000086">
    <property type="entry name" value="NUDIX_hydrolase_dom"/>
</dbReference>
<evidence type="ECO:0000313" key="3">
    <source>
        <dbReference type="EMBL" id="TQF04482.1"/>
    </source>
</evidence>
<dbReference type="CDD" id="cd02883">
    <property type="entry name" value="NUDIX_Hydrolase"/>
    <property type="match status" value="1"/>
</dbReference>
<dbReference type="Pfam" id="PF00293">
    <property type="entry name" value="NUDIX"/>
    <property type="match status" value="1"/>
</dbReference>
<comment type="caution">
    <text evidence="3">The sequence shown here is derived from an EMBL/GenBank/DDBJ whole genome shotgun (WGS) entry which is preliminary data.</text>
</comment>
<dbReference type="InterPro" id="IPR015797">
    <property type="entry name" value="NUDIX_hydrolase-like_dom_sf"/>
</dbReference>
<evidence type="ECO:0000313" key="4">
    <source>
        <dbReference type="Proteomes" id="UP000319103"/>
    </source>
</evidence>
<dbReference type="PROSITE" id="PS51462">
    <property type="entry name" value="NUDIX"/>
    <property type="match status" value="1"/>
</dbReference>
<evidence type="ECO:0000259" key="2">
    <source>
        <dbReference type="PROSITE" id="PS51462"/>
    </source>
</evidence>
<feature type="domain" description="Nudix hydrolase" evidence="2">
    <location>
        <begin position="12"/>
        <end position="158"/>
    </location>
</feature>
<dbReference type="PROSITE" id="PS00893">
    <property type="entry name" value="NUDIX_BOX"/>
    <property type="match status" value="1"/>
</dbReference>
<evidence type="ECO:0000256" key="1">
    <source>
        <dbReference type="ARBA" id="ARBA00022801"/>
    </source>
</evidence>
<dbReference type="OrthoDB" id="3478423at2"/>
<dbReference type="GO" id="GO:0016787">
    <property type="term" value="F:hydrolase activity"/>
    <property type="evidence" value="ECO:0007669"/>
    <property type="project" value="UniProtKB-KW"/>
</dbReference>
<sequence>MTEPEAVPAFSRIGIRVGALVFCGDEVALIRRERPGGVRFFTPPGGNVEPGEDLEAALWRELDEELGLARGQVAAAPELLWVVDQRVSRPGPTAAPRKLHLVYRLHISEAVRDGLAAEEYDELPDGTHEVGHIDWLDYRGTADLPVFPPIGPALATLPTPDAPISSAALPAVTDANYTWVER</sequence>
<dbReference type="PANTHER" id="PTHR43736">
    <property type="entry name" value="ADP-RIBOSE PYROPHOSPHATASE"/>
    <property type="match status" value="1"/>
</dbReference>
<reference evidence="3 4" key="1">
    <citation type="submission" date="2019-06" db="EMBL/GenBank/DDBJ databases">
        <title>Description of Kitasatospora acidophila sp. nov. isolated from pine grove soil, and reclassification of Streptomyces novaecaesareae to Kitasatospora novaeceasareae comb. nov.</title>
        <authorList>
            <person name="Kim M.J."/>
        </authorList>
    </citation>
    <scope>NUCLEOTIDE SEQUENCE [LARGE SCALE GENOMIC DNA]</scope>
    <source>
        <strain evidence="3 4">MMS16-CNU292</strain>
    </source>
</reference>
<organism evidence="3 4">
    <name type="scientific">Kitasatospora acidiphila</name>
    <dbReference type="NCBI Taxonomy" id="2567942"/>
    <lineage>
        <taxon>Bacteria</taxon>
        <taxon>Bacillati</taxon>
        <taxon>Actinomycetota</taxon>
        <taxon>Actinomycetes</taxon>
        <taxon>Kitasatosporales</taxon>
        <taxon>Streptomycetaceae</taxon>
        <taxon>Kitasatospora</taxon>
    </lineage>
</organism>
<dbReference type="PANTHER" id="PTHR43736:SF2">
    <property type="entry name" value="MUTT_NUDIX FAMILY PROTEIN"/>
    <property type="match status" value="1"/>
</dbReference>
<keyword evidence="4" id="KW-1185">Reference proteome</keyword>
<accession>A0A540W626</accession>
<dbReference type="SUPFAM" id="SSF55811">
    <property type="entry name" value="Nudix"/>
    <property type="match status" value="1"/>
</dbReference>
<proteinExistence type="predicted"/>
<dbReference type="EMBL" id="VIGB01000003">
    <property type="protein sequence ID" value="TQF04482.1"/>
    <property type="molecule type" value="Genomic_DNA"/>
</dbReference>
<keyword evidence="1" id="KW-0378">Hydrolase</keyword>
<name>A0A540W626_9ACTN</name>
<dbReference type="RefSeq" id="WP_141635053.1">
    <property type="nucleotide sequence ID" value="NZ_VIGB01000003.1"/>
</dbReference>
<dbReference type="Gene3D" id="3.90.79.10">
    <property type="entry name" value="Nucleoside Triphosphate Pyrophosphohydrolase"/>
    <property type="match status" value="1"/>
</dbReference>
<dbReference type="InterPro" id="IPR020084">
    <property type="entry name" value="NUDIX_hydrolase_CS"/>
</dbReference>
<gene>
    <name evidence="3" type="ORF">E6W39_22445</name>
</gene>